<dbReference type="EMBL" id="NIDE01000001">
    <property type="protein sequence ID" value="OWK46950.1"/>
    <property type="molecule type" value="Genomic_DNA"/>
</dbReference>
<reference evidence="4" key="1">
    <citation type="submission" date="2017-06" db="EMBL/GenBank/DDBJ databases">
        <title>Genome analysis of Fimbriiglobus ruber SP5, the first member of the order Planctomycetales with confirmed chitinolytic capability.</title>
        <authorList>
            <person name="Ravin N.V."/>
            <person name="Rakitin A.L."/>
            <person name="Ivanova A.A."/>
            <person name="Beletsky A.V."/>
            <person name="Kulichevskaya I.S."/>
            <person name="Mardanov A.V."/>
            <person name="Dedysh S.N."/>
        </authorList>
    </citation>
    <scope>NUCLEOTIDE SEQUENCE [LARGE SCALE GENOMIC DNA]</scope>
    <source>
        <strain evidence="4">SP5</strain>
    </source>
</reference>
<comment type="caution">
    <text evidence="3">The sequence shown here is derived from an EMBL/GenBank/DDBJ whole genome shotgun (WGS) entry which is preliminary data.</text>
</comment>
<gene>
    <name evidence="3" type="ORF">FRUB_00649</name>
</gene>
<evidence type="ECO:0000259" key="2">
    <source>
        <dbReference type="PROSITE" id="PS50943"/>
    </source>
</evidence>
<dbReference type="SUPFAM" id="SSF51182">
    <property type="entry name" value="RmlC-like cupins"/>
    <property type="match status" value="1"/>
</dbReference>
<dbReference type="AlphaFoldDB" id="A0A225DZN3"/>
<dbReference type="InterPro" id="IPR014710">
    <property type="entry name" value="RmlC-like_jellyroll"/>
</dbReference>
<dbReference type="GO" id="GO:0003677">
    <property type="term" value="F:DNA binding"/>
    <property type="evidence" value="ECO:0007669"/>
    <property type="project" value="InterPro"/>
</dbReference>
<feature type="domain" description="HTH cro/C1-type" evidence="2">
    <location>
        <begin position="14"/>
        <end position="67"/>
    </location>
</feature>
<dbReference type="SMART" id="SM00530">
    <property type="entry name" value="HTH_XRE"/>
    <property type="match status" value="1"/>
</dbReference>
<name>A0A225DZN3_9BACT</name>
<dbReference type="InterPro" id="IPR013096">
    <property type="entry name" value="Cupin_2"/>
</dbReference>
<dbReference type="Gene3D" id="2.60.120.10">
    <property type="entry name" value="Jelly Rolls"/>
    <property type="match status" value="1"/>
</dbReference>
<dbReference type="Gene3D" id="1.10.260.40">
    <property type="entry name" value="lambda repressor-like DNA-binding domains"/>
    <property type="match status" value="1"/>
</dbReference>
<proteinExistence type="predicted"/>
<dbReference type="InterPro" id="IPR001387">
    <property type="entry name" value="Cro/C1-type_HTH"/>
</dbReference>
<evidence type="ECO:0000313" key="3">
    <source>
        <dbReference type="EMBL" id="OWK46950.1"/>
    </source>
</evidence>
<organism evidence="3 4">
    <name type="scientific">Fimbriiglobus ruber</name>
    <dbReference type="NCBI Taxonomy" id="1908690"/>
    <lineage>
        <taxon>Bacteria</taxon>
        <taxon>Pseudomonadati</taxon>
        <taxon>Planctomycetota</taxon>
        <taxon>Planctomycetia</taxon>
        <taxon>Gemmatales</taxon>
        <taxon>Gemmataceae</taxon>
        <taxon>Fimbriiglobus</taxon>
    </lineage>
</organism>
<dbReference type="InterPro" id="IPR010982">
    <property type="entry name" value="Lambda_DNA-bd_dom_sf"/>
</dbReference>
<dbReference type="SUPFAM" id="SSF47413">
    <property type="entry name" value="lambda repressor-like DNA-binding domains"/>
    <property type="match status" value="1"/>
</dbReference>
<protein>
    <recommendedName>
        <fullName evidence="2">HTH cro/C1-type domain-containing protein</fullName>
    </recommendedName>
</protein>
<dbReference type="InterPro" id="IPR011051">
    <property type="entry name" value="RmlC_Cupin_sf"/>
</dbReference>
<accession>A0A225DZN3</accession>
<sequence>MMSRVPAGVLGLRLRRARTLQGLSVRDVASRASLSKTSVVRLEQGHDVHPLTVVKVCAVLGLHLAGITGSQAAGDAAATAHHKADDRWYDMTDFGAGPLGGVERPLTPAERKSCAEGGTAVALLLLKSRLTTGRLLPTVLELYSASPTRSHAGEEFVYVLCGKLTLCIEGVVHTLSEGEAMTFWSEEEHSYAPAPDSPTMPVQVLSVRIDEKRSRPRRSTSKPL</sequence>
<dbReference type="CDD" id="cd02209">
    <property type="entry name" value="cupin_XRE_C"/>
    <property type="match status" value="1"/>
</dbReference>
<dbReference type="PROSITE" id="PS50943">
    <property type="entry name" value="HTH_CROC1"/>
    <property type="match status" value="1"/>
</dbReference>
<feature type="compositionally biased region" description="Basic residues" evidence="1">
    <location>
        <begin position="214"/>
        <end position="224"/>
    </location>
</feature>
<feature type="region of interest" description="Disordered" evidence="1">
    <location>
        <begin position="190"/>
        <end position="224"/>
    </location>
</feature>
<dbReference type="Proteomes" id="UP000214646">
    <property type="component" value="Unassembled WGS sequence"/>
</dbReference>
<evidence type="ECO:0000256" key="1">
    <source>
        <dbReference type="SAM" id="MobiDB-lite"/>
    </source>
</evidence>
<dbReference type="Pfam" id="PF13560">
    <property type="entry name" value="HTH_31"/>
    <property type="match status" value="1"/>
</dbReference>
<keyword evidence="4" id="KW-1185">Reference proteome</keyword>
<dbReference type="Pfam" id="PF07883">
    <property type="entry name" value="Cupin_2"/>
    <property type="match status" value="1"/>
</dbReference>
<evidence type="ECO:0000313" key="4">
    <source>
        <dbReference type="Proteomes" id="UP000214646"/>
    </source>
</evidence>
<dbReference type="CDD" id="cd00093">
    <property type="entry name" value="HTH_XRE"/>
    <property type="match status" value="1"/>
</dbReference>